<dbReference type="KEGG" id="kbs:EPA93_33310"/>
<accession>A0A4P6JYQ6</accession>
<evidence type="ECO:0000313" key="2">
    <source>
        <dbReference type="Proteomes" id="UP000290365"/>
    </source>
</evidence>
<reference evidence="1 2" key="1">
    <citation type="submission" date="2019-01" db="EMBL/GenBank/DDBJ databases">
        <title>Ktedonosporobacter rubrisoli SCAWS-G2.</title>
        <authorList>
            <person name="Huang Y."/>
            <person name="Yan B."/>
        </authorList>
    </citation>
    <scope>NUCLEOTIDE SEQUENCE [LARGE SCALE GENOMIC DNA]</scope>
    <source>
        <strain evidence="1 2">SCAWS-G2</strain>
    </source>
</reference>
<evidence type="ECO:0000313" key="1">
    <source>
        <dbReference type="EMBL" id="QBD80590.1"/>
    </source>
</evidence>
<dbReference type="NCBIfam" id="TIGR04342">
    <property type="entry name" value="EXLDI"/>
    <property type="match status" value="1"/>
</dbReference>
<sequence length="185" mass="21458">MPNRTIYVADADVPLFEKAQSLVGGNLSAAIAEALRRFVREREQQVSGFEEVTVKLGKNVHSYKRFQGRRLASGRMLEEDGTREVSYRIYQTPKNNLAVYVSNTPNWNYWTDRKKRPGKNTPVNWDSEEWSDVDWSRWSGNDSEYRLEIFASLEELEHNVPDELYETVARILRGNNDKGVEVLDI</sequence>
<dbReference type="Proteomes" id="UP000290365">
    <property type="component" value="Chromosome"/>
</dbReference>
<proteinExistence type="predicted"/>
<dbReference type="AlphaFoldDB" id="A0A4P6JYQ6"/>
<gene>
    <name evidence="1" type="ORF">EPA93_33310</name>
</gene>
<dbReference type="OrthoDB" id="3199431at2"/>
<organism evidence="1 2">
    <name type="scientific">Ktedonosporobacter rubrisoli</name>
    <dbReference type="NCBI Taxonomy" id="2509675"/>
    <lineage>
        <taxon>Bacteria</taxon>
        <taxon>Bacillati</taxon>
        <taxon>Chloroflexota</taxon>
        <taxon>Ktedonobacteria</taxon>
        <taxon>Ktedonobacterales</taxon>
        <taxon>Ktedonosporobacteraceae</taxon>
        <taxon>Ktedonosporobacter</taxon>
    </lineage>
</organism>
<protein>
    <submittedName>
        <fullName evidence="1">EXLDI protein</fullName>
    </submittedName>
</protein>
<dbReference type="RefSeq" id="WP_129891654.1">
    <property type="nucleotide sequence ID" value="NZ_CP035758.1"/>
</dbReference>
<dbReference type="EMBL" id="CP035758">
    <property type="protein sequence ID" value="QBD80590.1"/>
    <property type="molecule type" value="Genomic_DNA"/>
</dbReference>
<name>A0A4P6JYQ6_KTERU</name>
<keyword evidence="2" id="KW-1185">Reference proteome</keyword>
<dbReference type="InterPro" id="IPR027580">
    <property type="entry name" value="EXLDI"/>
</dbReference>